<keyword evidence="2" id="KW-1185">Reference proteome</keyword>
<accession>A0A9D3UZ58</accession>
<protein>
    <submittedName>
        <fullName evidence="1">Uncharacterized protein</fullName>
    </submittedName>
</protein>
<comment type="caution">
    <text evidence="1">The sequence shown here is derived from an EMBL/GenBank/DDBJ whole genome shotgun (WGS) entry which is preliminary data.</text>
</comment>
<dbReference type="AlphaFoldDB" id="A0A9D3UZ58"/>
<reference evidence="1 2" key="1">
    <citation type="journal article" date="2021" name="Plant Biotechnol. J.">
        <title>Multi-omics assisted identification of the key and species-specific regulatory components of drought-tolerant mechanisms in Gossypium stocksii.</title>
        <authorList>
            <person name="Yu D."/>
            <person name="Ke L."/>
            <person name="Zhang D."/>
            <person name="Wu Y."/>
            <person name="Sun Y."/>
            <person name="Mei J."/>
            <person name="Sun J."/>
            <person name="Sun Y."/>
        </authorList>
    </citation>
    <scope>NUCLEOTIDE SEQUENCE [LARGE SCALE GENOMIC DNA]</scope>
    <source>
        <strain evidence="2">cv. E1</strain>
        <tissue evidence="1">Leaf</tissue>
    </source>
</reference>
<organism evidence="1 2">
    <name type="scientific">Gossypium stocksii</name>
    <dbReference type="NCBI Taxonomy" id="47602"/>
    <lineage>
        <taxon>Eukaryota</taxon>
        <taxon>Viridiplantae</taxon>
        <taxon>Streptophyta</taxon>
        <taxon>Embryophyta</taxon>
        <taxon>Tracheophyta</taxon>
        <taxon>Spermatophyta</taxon>
        <taxon>Magnoliopsida</taxon>
        <taxon>eudicotyledons</taxon>
        <taxon>Gunneridae</taxon>
        <taxon>Pentapetalae</taxon>
        <taxon>rosids</taxon>
        <taxon>malvids</taxon>
        <taxon>Malvales</taxon>
        <taxon>Malvaceae</taxon>
        <taxon>Malvoideae</taxon>
        <taxon>Gossypium</taxon>
    </lineage>
</organism>
<proteinExistence type="predicted"/>
<evidence type="ECO:0000313" key="1">
    <source>
        <dbReference type="EMBL" id="KAH1065101.1"/>
    </source>
</evidence>
<gene>
    <name evidence="1" type="ORF">J1N35_030088</name>
</gene>
<dbReference type="Proteomes" id="UP000828251">
    <property type="component" value="Unassembled WGS sequence"/>
</dbReference>
<sequence>MTVKCMTPRMRLFFYQRTQCILLLKNNIQLLELHGIIRRKIFGSNQMRVLSLKYRFCTSIDPVRYDAFDIRGMRGLEAMVQMHIDSESPFLELYA</sequence>
<name>A0A9D3UZ58_9ROSI</name>
<dbReference type="EMBL" id="JAIQCV010000009">
    <property type="protein sequence ID" value="KAH1065101.1"/>
    <property type="molecule type" value="Genomic_DNA"/>
</dbReference>
<evidence type="ECO:0000313" key="2">
    <source>
        <dbReference type="Proteomes" id="UP000828251"/>
    </source>
</evidence>